<reference evidence="4" key="2">
    <citation type="journal article" date="2021" name="PeerJ">
        <title>Extensive microbial diversity within the chicken gut microbiome revealed by metagenomics and culture.</title>
        <authorList>
            <person name="Gilroy R."/>
            <person name="Ravi A."/>
            <person name="Getino M."/>
            <person name="Pursley I."/>
            <person name="Horton D.L."/>
            <person name="Alikhan N.F."/>
            <person name="Baker D."/>
            <person name="Gharbi K."/>
            <person name="Hall N."/>
            <person name="Watson M."/>
            <person name="Adriaenssens E.M."/>
            <person name="Foster-Nyarko E."/>
            <person name="Jarju S."/>
            <person name="Secka A."/>
            <person name="Antonio M."/>
            <person name="Oren A."/>
            <person name="Chaudhuri R.R."/>
            <person name="La Ragione R."/>
            <person name="Hildebrand F."/>
            <person name="Pallen M.J."/>
        </authorList>
    </citation>
    <scope>NUCLEOTIDE SEQUENCE</scope>
    <source>
        <strain evidence="4">G3-8215</strain>
    </source>
</reference>
<evidence type="ECO:0000313" key="5">
    <source>
        <dbReference type="Proteomes" id="UP000725002"/>
    </source>
</evidence>
<evidence type="ECO:0000259" key="3">
    <source>
        <dbReference type="Pfam" id="PF00535"/>
    </source>
</evidence>
<keyword evidence="1" id="KW-0328">Glycosyltransferase</keyword>
<dbReference type="Gene3D" id="3.90.550.10">
    <property type="entry name" value="Spore Coat Polysaccharide Biosynthesis Protein SpsA, Chain A"/>
    <property type="match status" value="1"/>
</dbReference>
<reference evidence="4" key="1">
    <citation type="submission" date="2020-10" db="EMBL/GenBank/DDBJ databases">
        <authorList>
            <person name="Gilroy R."/>
        </authorList>
    </citation>
    <scope>NUCLEOTIDE SEQUENCE</scope>
    <source>
        <strain evidence="4">G3-8215</strain>
    </source>
</reference>
<dbReference type="EMBL" id="JADILV010000080">
    <property type="protein sequence ID" value="MBO8484627.1"/>
    <property type="molecule type" value="Genomic_DNA"/>
</dbReference>
<sequence>MGSVVTSISGETAVDGRHHDISVIVPVYNARKTLSRCVESLLAQTYPDFEILLVDDGSTDASLEICRSFADRDPRVKIFSKPNGGASSARNLGLDSARGKYIAFCDSDDCAGKDWLMSMRKEAGESGMVMCGYHIHYAVPEKGLTEENIGMPTDRPVVMSDMTEILEKTLNARLLSFIWNKLFVRAEIENARLRFDEECRIFEDEIFVLSYLEVVRHVVYVPCYGYSYFFPAGFYTKYGFETDAFMKVLGCIYRLAGQGASGGRKYPELPSIIYWYKIAVGRYAAAHPFAECTDRIRMLKKVAEDFHSGPFNHLTVRILPERILYMMLKRRGKSLKGR</sequence>
<evidence type="ECO:0000256" key="2">
    <source>
        <dbReference type="ARBA" id="ARBA00022679"/>
    </source>
</evidence>
<dbReference type="InterPro" id="IPR001173">
    <property type="entry name" value="Glyco_trans_2-like"/>
</dbReference>
<dbReference type="SUPFAM" id="SSF53448">
    <property type="entry name" value="Nucleotide-diphospho-sugar transferases"/>
    <property type="match status" value="1"/>
</dbReference>
<comment type="caution">
    <text evidence="4">The sequence shown here is derived from an EMBL/GenBank/DDBJ whole genome shotgun (WGS) entry which is preliminary data.</text>
</comment>
<feature type="domain" description="Glycosyltransferase 2-like" evidence="3">
    <location>
        <begin position="22"/>
        <end position="140"/>
    </location>
</feature>
<organism evidence="4 5">
    <name type="scientific">Candidatus Cryptobacteroides avicola</name>
    <dbReference type="NCBI Taxonomy" id="2840757"/>
    <lineage>
        <taxon>Bacteria</taxon>
        <taxon>Pseudomonadati</taxon>
        <taxon>Bacteroidota</taxon>
        <taxon>Bacteroidia</taxon>
        <taxon>Bacteroidales</taxon>
        <taxon>Candidatus Cryptobacteroides</taxon>
    </lineage>
</organism>
<keyword evidence="2" id="KW-0808">Transferase</keyword>
<dbReference type="PANTHER" id="PTHR22916:SF51">
    <property type="entry name" value="GLYCOSYLTRANSFERASE EPSH-RELATED"/>
    <property type="match status" value="1"/>
</dbReference>
<proteinExistence type="predicted"/>
<dbReference type="GO" id="GO:0016758">
    <property type="term" value="F:hexosyltransferase activity"/>
    <property type="evidence" value="ECO:0007669"/>
    <property type="project" value="UniProtKB-ARBA"/>
</dbReference>
<protein>
    <submittedName>
        <fullName evidence="4">Glycosyltransferase family 2 protein</fullName>
    </submittedName>
</protein>
<dbReference type="InterPro" id="IPR029044">
    <property type="entry name" value="Nucleotide-diphossugar_trans"/>
</dbReference>
<evidence type="ECO:0000256" key="1">
    <source>
        <dbReference type="ARBA" id="ARBA00022676"/>
    </source>
</evidence>
<name>A0A940IIJ7_9BACT</name>
<accession>A0A940IIJ7</accession>
<gene>
    <name evidence="4" type="ORF">IAB75_11050</name>
</gene>
<dbReference type="CDD" id="cd00761">
    <property type="entry name" value="Glyco_tranf_GTA_type"/>
    <property type="match status" value="1"/>
</dbReference>
<dbReference type="Pfam" id="PF00535">
    <property type="entry name" value="Glycos_transf_2"/>
    <property type="match status" value="1"/>
</dbReference>
<dbReference type="Proteomes" id="UP000725002">
    <property type="component" value="Unassembled WGS sequence"/>
</dbReference>
<evidence type="ECO:0000313" key="4">
    <source>
        <dbReference type="EMBL" id="MBO8484627.1"/>
    </source>
</evidence>
<dbReference type="PANTHER" id="PTHR22916">
    <property type="entry name" value="GLYCOSYLTRANSFERASE"/>
    <property type="match status" value="1"/>
</dbReference>
<dbReference type="AlphaFoldDB" id="A0A940IIJ7"/>